<keyword evidence="3" id="KW-1185">Reference proteome</keyword>
<sequence length="127" mass="14348">MTERVSSRPAAPARATRTRVATENRRSRPHSRFHAATKHLAARIITVYPGLDKIVSPVYVRTSSGILRRSTKKNSSSCLHNSQIKTSLHHDRNAAPKATLYGGSMFATKTFPHIPTYTRREHIRYLI</sequence>
<evidence type="ECO:0000313" key="2">
    <source>
        <dbReference type="EMBL" id="GBP32509.1"/>
    </source>
</evidence>
<dbReference type="AlphaFoldDB" id="A0A4C1V1W3"/>
<gene>
    <name evidence="2" type="ORF">EVAR_23918_1</name>
</gene>
<dbReference type="Proteomes" id="UP000299102">
    <property type="component" value="Unassembled WGS sequence"/>
</dbReference>
<feature type="region of interest" description="Disordered" evidence="1">
    <location>
        <begin position="1"/>
        <end position="33"/>
    </location>
</feature>
<feature type="compositionally biased region" description="Low complexity" evidence="1">
    <location>
        <begin position="7"/>
        <end position="19"/>
    </location>
</feature>
<name>A0A4C1V1W3_EUMVA</name>
<accession>A0A4C1V1W3</accession>
<reference evidence="2 3" key="1">
    <citation type="journal article" date="2019" name="Commun. Biol.">
        <title>The bagworm genome reveals a unique fibroin gene that provides high tensile strength.</title>
        <authorList>
            <person name="Kono N."/>
            <person name="Nakamura H."/>
            <person name="Ohtoshi R."/>
            <person name="Tomita M."/>
            <person name="Numata K."/>
            <person name="Arakawa K."/>
        </authorList>
    </citation>
    <scope>NUCLEOTIDE SEQUENCE [LARGE SCALE GENOMIC DNA]</scope>
</reference>
<proteinExistence type="predicted"/>
<organism evidence="2 3">
    <name type="scientific">Eumeta variegata</name>
    <name type="common">Bagworm moth</name>
    <name type="synonym">Eumeta japonica</name>
    <dbReference type="NCBI Taxonomy" id="151549"/>
    <lineage>
        <taxon>Eukaryota</taxon>
        <taxon>Metazoa</taxon>
        <taxon>Ecdysozoa</taxon>
        <taxon>Arthropoda</taxon>
        <taxon>Hexapoda</taxon>
        <taxon>Insecta</taxon>
        <taxon>Pterygota</taxon>
        <taxon>Neoptera</taxon>
        <taxon>Endopterygota</taxon>
        <taxon>Lepidoptera</taxon>
        <taxon>Glossata</taxon>
        <taxon>Ditrysia</taxon>
        <taxon>Tineoidea</taxon>
        <taxon>Psychidae</taxon>
        <taxon>Oiketicinae</taxon>
        <taxon>Eumeta</taxon>
    </lineage>
</organism>
<evidence type="ECO:0000256" key="1">
    <source>
        <dbReference type="SAM" id="MobiDB-lite"/>
    </source>
</evidence>
<comment type="caution">
    <text evidence="2">The sequence shown here is derived from an EMBL/GenBank/DDBJ whole genome shotgun (WGS) entry which is preliminary data.</text>
</comment>
<protein>
    <submittedName>
        <fullName evidence="2">Uncharacterized protein</fullName>
    </submittedName>
</protein>
<evidence type="ECO:0000313" key="3">
    <source>
        <dbReference type="Proteomes" id="UP000299102"/>
    </source>
</evidence>
<dbReference type="EMBL" id="BGZK01000261">
    <property type="protein sequence ID" value="GBP32509.1"/>
    <property type="molecule type" value="Genomic_DNA"/>
</dbReference>